<dbReference type="EMBL" id="FTOA01000005">
    <property type="protein sequence ID" value="SIS96657.1"/>
    <property type="molecule type" value="Genomic_DNA"/>
</dbReference>
<keyword evidence="2" id="KW-0812">Transmembrane</keyword>
<organism evidence="4 5">
    <name type="scientific">Insolitispirillum peregrinum</name>
    <dbReference type="NCBI Taxonomy" id="80876"/>
    <lineage>
        <taxon>Bacteria</taxon>
        <taxon>Pseudomonadati</taxon>
        <taxon>Pseudomonadota</taxon>
        <taxon>Alphaproteobacteria</taxon>
        <taxon>Rhodospirillales</taxon>
        <taxon>Novispirillaceae</taxon>
        <taxon>Insolitispirillum</taxon>
    </lineage>
</organism>
<dbReference type="OrthoDB" id="1123380at2"/>
<dbReference type="STRING" id="80876.SAMN05421779_10561"/>
<feature type="signal peptide" evidence="3">
    <location>
        <begin position="1"/>
        <end position="23"/>
    </location>
</feature>
<name>A0A1N7NE59_9PROT</name>
<dbReference type="Proteomes" id="UP000185678">
    <property type="component" value="Unassembled WGS sequence"/>
</dbReference>
<dbReference type="AlphaFoldDB" id="A0A1N7NE59"/>
<keyword evidence="5" id="KW-1185">Reference proteome</keyword>
<evidence type="ECO:0000313" key="4">
    <source>
        <dbReference type="EMBL" id="SIS96657.1"/>
    </source>
</evidence>
<evidence type="ECO:0008006" key="6">
    <source>
        <dbReference type="Google" id="ProtNLM"/>
    </source>
</evidence>
<keyword evidence="3" id="KW-0732">Signal</keyword>
<evidence type="ECO:0000256" key="1">
    <source>
        <dbReference type="SAM" id="MobiDB-lite"/>
    </source>
</evidence>
<protein>
    <recommendedName>
        <fullName evidence="6">HAMP domain-containing protein</fullName>
    </recommendedName>
</protein>
<keyword evidence="2" id="KW-1133">Transmembrane helix</keyword>
<feature type="chain" id="PRO_5012704137" description="HAMP domain-containing protein" evidence="3">
    <location>
        <begin position="24"/>
        <end position="450"/>
    </location>
</feature>
<dbReference type="RefSeq" id="WP_139332921.1">
    <property type="nucleotide sequence ID" value="NZ_FTOA01000005.1"/>
</dbReference>
<keyword evidence="2" id="KW-0472">Membrane</keyword>
<reference evidence="4 5" key="1">
    <citation type="submission" date="2017-01" db="EMBL/GenBank/DDBJ databases">
        <authorList>
            <person name="Mah S.A."/>
            <person name="Swanson W.J."/>
            <person name="Moy G.W."/>
            <person name="Vacquier V.D."/>
        </authorList>
    </citation>
    <scope>NUCLEOTIDE SEQUENCE [LARGE SCALE GENOMIC DNA]</scope>
    <source>
        <strain evidence="4 5">DSM 11589</strain>
    </source>
</reference>
<evidence type="ECO:0000256" key="2">
    <source>
        <dbReference type="SAM" id="Phobius"/>
    </source>
</evidence>
<evidence type="ECO:0000256" key="3">
    <source>
        <dbReference type="SAM" id="SignalP"/>
    </source>
</evidence>
<evidence type="ECO:0000313" key="5">
    <source>
        <dbReference type="Proteomes" id="UP000185678"/>
    </source>
</evidence>
<gene>
    <name evidence="4" type="ORF">SAMN05421779_10561</name>
</gene>
<sequence>MLIRLINHRLTIALTVCSLAALASLGVAEHFRTAEEQAVADGYRARALSDSLLHGLIALRSDARAYAVTGNEWYRGAYQAELKQTNLRDQALEDLRAMGLVPAEEELLLREHQLASRVMLLERQAIGMVRDRAQQTAMTLLYDEEYERSITEAQDALEQFNTMISERLALRERQARNAADYGLLGALALGAINMALLLLATLFFYRQQVIRPMTELLEDIAATEHSPTALFRNRHLSNEIGDVVRAVQRYHTAAQEVKDLRWLADGKASLLARCQEAQTIPVFAERLASGLGRTLDCGVVVIHLQAEKTKRFQPAGAFGKALETIALQESPLVRQCLQDGQDLYLENLPDGYMQITSGTGDCVPRGLYLFPLKRGRKDLAVIEVAVLQPLTGLQKTLVRDGALSLLPLLERLSVAQAGAQAGLSPPLNEIRQGVPPDAGPVTGSAQMIRQ</sequence>
<proteinExistence type="predicted"/>
<feature type="region of interest" description="Disordered" evidence="1">
    <location>
        <begin position="426"/>
        <end position="450"/>
    </location>
</feature>
<accession>A0A1N7NE59</accession>
<feature type="transmembrane region" description="Helical" evidence="2">
    <location>
        <begin position="181"/>
        <end position="205"/>
    </location>
</feature>